<dbReference type="InterPro" id="IPR044851">
    <property type="entry name" value="Wax_synthase"/>
</dbReference>
<keyword evidence="3" id="KW-0808">Transferase</keyword>
<feature type="domain" description="Wax synthase" evidence="10">
    <location>
        <begin position="176"/>
        <end position="263"/>
    </location>
</feature>
<dbReference type="InterPro" id="IPR017088">
    <property type="entry name" value="Wax_synthase_Magnoliopsida"/>
</dbReference>
<evidence type="ECO:0000256" key="3">
    <source>
        <dbReference type="ARBA" id="ARBA00022679"/>
    </source>
</evidence>
<evidence type="ECO:0000313" key="11">
    <source>
        <dbReference type="Proteomes" id="UP000694864"/>
    </source>
</evidence>
<feature type="transmembrane region" description="Helical" evidence="9">
    <location>
        <begin position="147"/>
        <end position="171"/>
    </location>
</feature>
<evidence type="ECO:0000256" key="9">
    <source>
        <dbReference type="SAM" id="Phobius"/>
    </source>
</evidence>
<proteinExistence type="inferred from homology"/>
<feature type="transmembrane region" description="Helical" evidence="9">
    <location>
        <begin position="257"/>
        <end position="274"/>
    </location>
</feature>
<feature type="transmembrane region" description="Helical" evidence="9">
    <location>
        <begin position="286"/>
        <end position="307"/>
    </location>
</feature>
<dbReference type="RefSeq" id="XP_010443156.1">
    <property type="nucleotide sequence ID" value="XM_010444854.1"/>
</dbReference>
<accession>A0ABM0UM38</accession>
<reference evidence="12" key="2">
    <citation type="submission" date="2025-08" db="UniProtKB">
        <authorList>
            <consortium name="RefSeq"/>
        </authorList>
    </citation>
    <scope>IDENTIFICATION</scope>
    <source>
        <tissue evidence="12">Leaf</tissue>
    </source>
</reference>
<keyword evidence="4 9" id="KW-0812">Transmembrane</keyword>
<evidence type="ECO:0000256" key="6">
    <source>
        <dbReference type="ARBA" id="ARBA00023098"/>
    </source>
</evidence>
<feature type="transmembrane region" description="Helical" evidence="9">
    <location>
        <begin position="117"/>
        <end position="135"/>
    </location>
</feature>
<keyword evidence="11" id="KW-1185">Reference proteome</keyword>
<evidence type="ECO:0000259" key="10">
    <source>
        <dbReference type="Pfam" id="PF13813"/>
    </source>
</evidence>
<dbReference type="PANTHER" id="PTHR31595">
    <property type="entry name" value="LONG-CHAIN-ALCOHOL O-FATTY-ACYLTRANSFERASE 3-RELATED"/>
    <property type="match status" value="1"/>
</dbReference>
<dbReference type="Proteomes" id="UP000694864">
    <property type="component" value="Chromosome 11"/>
</dbReference>
<feature type="transmembrane region" description="Helical" evidence="9">
    <location>
        <begin position="224"/>
        <end position="245"/>
    </location>
</feature>
<keyword evidence="5 9" id="KW-1133">Transmembrane helix</keyword>
<dbReference type="GeneID" id="104726079"/>
<comment type="subcellular location">
    <subcellularLocation>
        <location evidence="1">Membrane</location>
        <topology evidence="1">Multi-pass membrane protein</topology>
    </subcellularLocation>
</comment>
<keyword evidence="8" id="KW-0012">Acyltransferase</keyword>
<name>A0ABM0UM38_CAMSA</name>
<evidence type="ECO:0000256" key="7">
    <source>
        <dbReference type="ARBA" id="ARBA00023136"/>
    </source>
</evidence>
<evidence type="ECO:0000256" key="8">
    <source>
        <dbReference type="ARBA" id="ARBA00023315"/>
    </source>
</evidence>
<evidence type="ECO:0000256" key="5">
    <source>
        <dbReference type="ARBA" id="ARBA00022989"/>
    </source>
</evidence>
<gene>
    <name evidence="12" type="primary">LOC104726079</name>
</gene>
<keyword evidence="6" id="KW-0443">Lipid metabolism</keyword>
<comment type="similarity">
    <text evidence="2">Belongs to the wax synthase family.</text>
</comment>
<dbReference type="PIRSF" id="PIRSF037006">
    <property type="entry name" value="Wax_synthase"/>
    <property type="match status" value="1"/>
</dbReference>
<evidence type="ECO:0000256" key="1">
    <source>
        <dbReference type="ARBA" id="ARBA00004141"/>
    </source>
</evidence>
<reference evidence="11" key="1">
    <citation type="journal article" date="2014" name="Nat. Commun.">
        <title>The emerging biofuel crop Camelina sativa retains a highly undifferentiated hexaploid genome structure.</title>
        <authorList>
            <person name="Kagale S."/>
            <person name="Koh C."/>
            <person name="Nixon J."/>
            <person name="Bollina V."/>
            <person name="Clarke W.E."/>
            <person name="Tuteja R."/>
            <person name="Spillane C."/>
            <person name="Robinson S.J."/>
            <person name="Links M.G."/>
            <person name="Clarke C."/>
            <person name="Higgins E.E."/>
            <person name="Huebert T."/>
            <person name="Sharpe A.G."/>
            <person name="Parkin I.A."/>
        </authorList>
    </citation>
    <scope>NUCLEOTIDE SEQUENCE [LARGE SCALE GENOMIC DNA]</scope>
    <source>
        <strain evidence="11">cv. DH55</strain>
    </source>
</reference>
<dbReference type="PANTHER" id="PTHR31595:SF39">
    <property type="entry name" value="LONG-CHAIN-ALCOHOL O-FATTY-ACYLTRANSFERASE 5-RELATED"/>
    <property type="match status" value="1"/>
</dbReference>
<feature type="transmembrane region" description="Helical" evidence="9">
    <location>
        <begin position="7"/>
        <end position="26"/>
    </location>
</feature>
<keyword evidence="7 9" id="KW-0472">Membrane</keyword>
<protein>
    <submittedName>
        <fullName evidence="12">Probable long-chain-alcohol O-fatty-acyltransferase 5</fullName>
    </submittedName>
</protein>
<dbReference type="Pfam" id="PF13813">
    <property type="entry name" value="MBOAT_2"/>
    <property type="match status" value="1"/>
</dbReference>
<dbReference type="InterPro" id="IPR032805">
    <property type="entry name" value="Wax_synthase_dom"/>
</dbReference>
<organism evidence="11 12">
    <name type="scientific">Camelina sativa</name>
    <name type="common">False flax</name>
    <name type="synonym">Myagrum sativum</name>
    <dbReference type="NCBI Taxonomy" id="90675"/>
    <lineage>
        <taxon>Eukaryota</taxon>
        <taxon>Viridiplantae</taxon>
        <taxon>Streptophyta</taxon>
        <taxon>Embryophyta</taxon>
        <taxon>Tracheophyta</taxon>
        <taxon>Spermatophyta</taxon>
        <taxon>Magnoliopsida</taxon>
        <taxon>eudicotyledons</taxon>
        <taxon>Gunneridae</taxon>
        <taxon>Pentapetalae</taxon>
        <taxon>rosids</taxon>
        <taxon>malvids</taxon>
        <taxon>Brassicales</taxon>
        <taxon>Brassicaceae</taxon>
        <taxon>Camelineae</taxon>
        <taxon>Camelina</taxon>
    </lineage>
</organism>
<evidence type="ECO:0000313" key="12">
    <source>
        <dbReference type="RefSeq" id="XP_010443156.1"/>
    </source>
</evidence>
<sequence length="348" mass="39966">MDEELKNLIKVWLSAIISISYCYYIPPRIKSGVPRLLSVSPVLALFLVLPLFFSSMHLSLITAFFLTWLANFKLILFSFDKGPLIPIPSNLPRFFCFTCFPIKFQQNPKSQNHLSKLVFAIKVAIFGVLLHLHGYRQNLHPIVMLGLYFVHLYLEIEIILTFVKVLVFISLGCDLEPQSNKPYLATSLQDFWGRRWNLMVPAILRPAVYAPMRRVSERRMSSGWALFPGILVAFIVSGLVHELLFYYMTREMPTGEVTLFFVLHGVCTAAELAVKKKTTVMKRWRLSPVVSRLLTVGFVFLTGVWLFTPQLRRSGVMEKFTYEAVLVVEFVKKKLFTLLGLGNINDEF</sequence>
<evidence type="ECO:0000256" key="4">
    <source>
        <dbReference type="ARBA" id="ARBA00022692"/>
    </source>
</evidence>
<evidence type="ECO:0000256" key="2">
    <source>
        <dbReference type="ARBA" id="ARBA00007282"/>
    </source>
</evidence>